<evidence type="ECO:0000313" key="3">
    <source>
        <dbReference type="Proteomes" id="UP000823893"/>
    </source>
</evidence>
<accession>A0A9D2N4E5</accession>
<dbReference type="Proteomes" id="UP000823893">
    <property type="component" value="Unassembled WGS sequence"/>
</dbReference>
<dbReference type="EMBL" id="DWWV01000075">
    <property type="protein sequence ID" value="HJC10382.1"/>
    <property type="molecule type" value="Genomic_DNA"/>
</dbReference>
<evidence type="ECO:0000313" key="2">
    <source>
        <dbReference type="EMBL" id="HJC10382.1"/>
    </source>
</evidence>
<organism evidence="2 3">
    <name type="scientific">Candidatus Blautia merdigallinarum</name>
    <dbReference type="NCBI Taxonomy" id="2838495"/>
    <lineage>
        <taxon>Bacteria</taxon>
        <taxon>Bacillati</taxon>
        <taxon>Bacillota</taxon>
        <taxon>Clostridia</taxon>
        <taxon>Lachnospirales</taxon>
        <taxon>Lachnospiraceae</taxon>
        <taxon>Blautia</taxon>
    </lineage>
</organism>
<evidence type="ECO:0000259" key="1">
    <source>
        <dbReference type="Pfam" id="PF13240"/>
    </source>
</evidence>
<dbReference type="InterPro" id="IPR026870">
    <property type="entry name" value="Zinc_ribbon_dom"/>
</dbReference>
<feature type="domain" description="Zinc-ribbon" evidence="1">
    <location>
        <begin position="150"/>
        <end position="172"/>
    </location>
</feature>
<proteinExistence type="predicted"/>
<reference evidence="2" key="2">
    <citation type="submission" date="2021-04" db="EMBL/GenBank/DDBJ databases">
        <authorList>
            <person name="Gilroy R."/>
        </authorList>
    </citation>
    <scope>NUCLEOTIDE SEQUENCE</scope>
    <source>
        <strain evidence="2">ChiSxjej6B18-287</strain>
    </source>
</reference>
<dbReference type="Pfam" id="PF13240">
    <property type="entry name" value="Zn_Ribbon_1"/>
    <property type="match status" value="1"/>
</dbReference>
<protein>
    <submittedName>
        <fullName evidence="2">Zinc ribbon domain-containing protein</fullName>
    </submittedName>
</protein>
<reference evidence="2" key="1">
    <citation type="journal article" date="2021" name="PeerJ">
        <title>Extensive microbial diversity within the chicken gut microbiome revealed by metagenomics and culture.</title>
        <authorList>
            <person name="Gilroy R."/>
            <person name="Ravi A."/>
            <person name="Getino M."/>
            <person name="Pursley I."/>
            <person name="Horton D.L."/>
            <person name="Alikhan N.F."/>
            <person name="Baker D."/>
            <person name="Gharbi K."/>
            <person name="Hall N."/>
            <person name="Watson M."/>
            <person name="Adriaenssens E.M."/>
            <person name="Foster-Nyarko E."/>
            <person name="Jarju S."/>
            <person name="Secka A."/>
            <person name="Antonio M."/>
            <person name="Oren A."/>
            <person name="Chaudhuri R.R."/>
            <person name="La Ragione R."/>
            <person name="Hildebrand F."/>
            <person name="Pallen M.J."/>
        </authorList>
    </citation>
    <scope>NUCLEOTIDE SEQUENCE</scope>
    <source>
        <strain evidence="2">ChiSxjej6B18-287</strain>
    </source>
</reference>
<dbReference type="AlphaFoldDB" id="A0A9D2N4E5"/>
<name>A0A9D2N4E5_9FIRM</name>
<comment type="caution">
    <text evidence="2">The sequence shown here is derived from an EMBL/GenBank/DDBJ whole genome shotgun (WGS) entry which is preliminary data.</text>
</comment>
<sequence>MGTFNTTKFIPTAMRDFDPVIIRAEEYFRSLGYEFSRGDSASGNYFSISKGGMFKAVLGMKTALNVEMVPMTGGVSVTAKVGIFGQQIIPTLISTFFLWPVLLTQISGMVQQSKLDDQVVQFLEQTIRQIEAVQAQPSFQNQNQRTAGQFCTNCGAVIPEGAKFCCGCGAKIE</sequence>
<gene>
    <name evidence="2" type="ORF">H9935_06150</name>
</gene>